<gene>
    <name evidence="2" type="ORF">HMPREF1318_1566</name>
</gene>
<comment type="caution">
    <text evidence="2">The sequence shown here is derived from an EMBL/GenBank/DDBJ whole genome shotgun (WGS) entry which is preliminary data.</text>
</comment>
<sequence>MLLVLALLLLGVMGLRAFSGPFNQDSRDSFWMVAIYLAAPMALLAINMLRRRTVLSARGIEMRRLLWTERRPWPATPSGLTLSAHMLNGRVGGNRIEWYRLALVDGMPGELVRLPGCVFTGIGRFNRDVSDQARMALKDIWEYAQRQGWIVSDPRAVAVDPRLVEAQAAASAGSAGAASRPLAYRAPAWRRIWEYLCDRGLFLVCLGAFLIMLGVTFLVAPGPETPSAFHAVLLLLGALVTLGWAARRLSPYLRATVVDREGIRAGGKRLEWPQSRSDLYVAGGQVVMVSYDCYTCPLSGTGGLHPDLERREAVAAAQCEEIWRWGLAHGVVVGGHYVRLRQADAQREREIFEARAGMARRR</sequence>
<name>J0XF99_9ACTO</name>
<feature type="transmembrane region" description="Helical" evidence="1">
    <location>
        <begin position="227"/>
        <end position="246"/>
    </location>
</feature>
<reference evidence="2 3" key="1">
    <citation type="submission" date="2012-05" db="EMBL/GenBank/DDBJ databases">
        <authorList>
            <person name="Harkins D.M."/>
            <person name="Madupu R."/>
            <person name="Durkin A.S."/>
            <person name="Torralba M."/>
            <person name="Methe B."/>
            <person name="Sutton G.G."/>
            <person name="Nelson K.E."/>
        </authorList>
    </citation>
    <scope>NUCLEOTIDE SEQUENCE [LARGE SCALE GENOMIC DNA]</scope>
    <source>
        <strain evidence="2 3">F0489</strain>
    </source>
</reference>
<dbReference type="EMBL" id="AKFT01000013">
    <property type="protein sequence ID" value="EJF47406.1"/>
    <property type="molecule type" value="Genomic_DNA"/>
</dbReference>
<keyword evidence="1" id="KW-0472">Membrane</keyword>
<feature type="transmembrane region" description="Helical" evidence="1">
    <location>
        <begin position="29"/>
        <end position="49"/>
    </location>
</feature>
<accession>J0XF99</accession>
<protein>
    <submittedName>
        <fullName evidence="2">Uncharacterized protein</fullName>
    </submittedName>
</protein>
<evidence type="ECO:0000256" key="1">
    <source>
        <dbReference type="SAM" id="Phobius"/>
    </source>
</evidence>
<feature type="transmembrane region" description="Helical" evidence="1">
    <location>
        <begin position="200"/>
        <end position="221"/>
    </location>
</feature>
<dbReference type="AlphaFoldDB" id="J0XF99"/>
<organism evidence="2 3">
    <name type="scientific">Actinomyces massiliensis F0489</name>
    <dbReference type="NCBI Taxonomy" id="1125718"/>
    <lineage>
        <taxon>Bacteria</taxon>
        <taxon>Bacillati</taxon>
        <taxon>Actinomycetota</taxon>
        <taxon>Actinomycetes</taxon>
        <taxon>Actinomycetales</taxon>
        <taxon>Actinomycetaceae</taxon>
        <taxon>Actinomyces</taxon>
    </lineage>
</organism>
<dbReference type="PATRIC" id="fig|1125718.3.peg.286"/>
<dbReference type="eggNOG" id="ENOG5031ZAQ">
    <property type="taxonomic scope" value="Bacteria"/>
</dbReference>
<evidence type="ECO:0000313" key="2">
    <source>
        <dbReference type="EMBL" id="EJF47406.1"/>
    </source>
</evidence>
<keyword evidence="1" id="KW-1133">Transmembrane helix</keyword>
<evidence type="ECO:0000313" key="3">
    <source>
        <dbReference type="Proteomes" id="UP000002941"/>
    </source>
</evidence>
<keyword evidence="1" id="KW-0812">Transmembrane</keyword>
<dbReference type="Proteomes" id="UP000002941">
    <property type="component" value="Unassembled WGS sequence"/>
</dbReference>
<proteinExistence type="predicted"/>
<keyword evidence="3" id="KW-1185">Reference proteome</keyword>